<comment type="subcellular location">
    <subcellularLocation>
        <location evidence="1">Cell membrane</location>
        <topology evidence="1">Single-pass type II membrane protein</topology>
    </subcellularLocation>
    <subcellularLocation>
        <location evidence="2">Secreted</location>
    </subcellularLocation>
</comment>
<evidence type="ECO:0000259" key="6">
    <source>
        <dbReference type="PROSITE" id="PS50041"/>
    </source>
</evidence>
<dbReference type="InterPro" id="IPR016186">
    <property type="entry name" value="C-type_lectin-like/link_sf"/>
</dbReference>
<evidence type="ECO:0000313" key="8">
    <source>
        <dbReference type="Proteomes" id="UP001178461"/>
    </source>
</evidence>
<dbReference type="GO" id="GO:0030246">
    <property type="term" value="F:carbohydrate binding"/>
    <property type="evidence" value="ECO:0007669"/>
    <property type="project" value="UniProtKB-KW"/>
</dbReference>
<evidence type="ECO:0000313" key="7">
    <source>
        <dbReference type="EMBL" id="CAI5767942.1"/>
    </source>
</evidence>
<evidence type="ECO:0000256" key="1">
    <source>
        <dbReference type="ARBA" id="ARBA00004401"/>
    </source>
</evidence>
<dbReference type="SMART" id="SM00034">
    <property type="entry name" value="CLECT"/>
    <property type="match status" value="1"/>
</dbReference>
<dbReference type="GO" id="GO:0005576">
    <property type="term" value="C:extracellular region"/>
    <property type="evidence" value="ECO:0007669"/>
    <property type="project" value="UniProtKB-SubCell"/>
</dbReference>
<dbReference type="CDD" id="cd03593">
    <property type="entry name" value="CLECT_NK_receptors_like"/>
    <property type="match status" value="1"/>
</dbReference>
<dbReference type="EMBL" id="OX395127">
    <property type="protein sequence ID" value="CAI5767942.1"/>
    <property type="molecule type" value="Genomic_DNA"/>
</dbReference>
<keyword evidence="5" id="KW-0472">Membrane</keyword>
<feature type="transmembrane region" description="Helical" evidence="5">
    <location>
        <begin position="41"/>
        <end position="61"/>
    </location>
</feature>
<sequence>MAENITDRATVNSELMTPEIPAAREAGNAVFIPKCIKDKKYTLAVVAVITALVITIIALAVKKPQPCPLCPPPVDAACPDRWVGYLGKCYYKSEDKRNWSDSESRCSFLGASLAVIDTKPDLDFLWDFTRPSHHWIGLSREAGQPWKWPNGTEFGNQFTVRGEGFCAYINDLGVSSTKCAVVKNFVCSLADACAKRKQNL</sequence>
<proteinExistence type="predicted"/>
<keyword evidence="3" id="KW-0964">Secreted</keyword>
<dbReference type="Proteomes" id="UP001178461">
    <property type="component" value="Chromosome 2"/>
</dbReference>
<keyword evidence="8" id="KW-1185">Reference proteome</keyword>
<reference evidence="7" key="1">
    <citation type="submission" date="2022-12" db="EMBL/GenBank/DDBJ databases">
        <authorList>
            <person name="Alioto T."/>
            <person name="Alioto T."/>
            <person name="Gomez Garrido J."/>
        </authorList>
    </citation>
    <scope>NUCLEOTIDE SEQUENCE</scope>
</reference>
<evidence type="ECO:0000256" key="5">
    <source>
        <dbReference type="SAM" id="Phobius"/>
    </source>
</evidence>
<feature type="domain" description="C-type lectin" evidence="6">
    <location>
        <begin position="85"/>
        <end position="188"/>
    </location>
</feature>
<accession>A0AA35JXF6</accession>
<dbReference type="InterPro" id="IPR050828">
    <property type="entry name" value="C-type_lectin/matrix_domain"/>
</dbReference>
<dbReference type="InterPro" id="IPR001304">
    <property type="entry name" value="C-type_lectin-like"/>
</dbReference>
<keyword evidence="5" id="KW-1133">Transmembrane helix</keyword>
<evidence type="ECO:0000256" key="3">
    <source>
        <dbReference type="ARBA" id="ARBA00022525"/>
    </source>
</evidence>
<protein>
    <recommendedName>
        <fullName evidence="6">C-type lectin domain-containing protein</fullName>
    </recommendedName>
</protein>
<dbReference type="PANTHER" id="PTHR45710">
    <property type="entry name" value="C-TYPE LECTIN DOMAIN-CONTAINING PROTEIN 180"/>
    <property type="match status" value="1"/>
</dbReference>
<name>A0AA35JXF6_9SAUR</name>
<dbReference type="PANTHER" id="PTHR45710:SF35">
    <property type="entry name" value="C-TYPE LECTIN DOMAIN FAMILY 2 MEMBER D"/>
    <property type="match status" value="1"/>
</dbReference>
<evidence type="ECO:0000256" key="4">
    <source>
        <dbReference type="ARBA" id="ARBA00022734"/>
    </source>
</evidence>
<dbReference type="GO" id="GO:0005886">
    <property type="term" value="C:plasma membrane"/>
    <property type="evidence" value="ECO:0007669"/>
    <property type="project" value="UniProtKB-SubCell"/>
</dbReference>
<keyword evidence="4" id="KW-0430">Lectin</keyword>
<dbReference type="InterPro" id="IPR016187">
    <property type="entry name" value="CTDL_fold"/>
</dbReference>
<dbReference type="InterPro" id="IPR033992">
    <property type="entry name" value="NKR-like_CTLD"/>
</dbReference>
<dbReference type="AlphaFoldDB" id="A0AA35JXF6"/>
<gene>
    <name evidence="7" type="ORF">PODLI_1B012090</name>
</gene>
<dbReference type="Gene3D" id="3.10.100.10">
    <property type="entry name" value="Mannose-Binding Protein A, subunit A"/>
    <property type="match status" value="1"/>
</dbReference>
<dbReference type="SUPFAM" id="SSF56436">
    <property type="entry name" value="C-type lectin-like"/>
    <property type="match status" value="1"/>
</dbReference>
<organism evidence="7 8">
    <name type="scientific">Podarcis lilfordi</name>
    <name type="common">Lilford's wall lizard</name>
    <dbReference type="NCBI Taxonomy" id="74358"/>
    <lineage>
        <taxon>Eukaryota</taxon>
        <taxon>Metazoa</taxon>
        <taxon>Chordata</taxon>
        <taxon>Craniata</taxon>
        <taxon>Vertebrata</taxon>
        <taxon>Euteleostomi</taxon>
        <taxon>Lepidosauria</taxon>
        <taxon>Squamata</taxon>
        <taxon>Bifurcata</taxon>
        <taxon>Unidentata</taxon>
        <taxon>Episquamata</taxon>
        <taxon>Laterata</taxon>
        <taxon>Lacertibaenia</taxon>
        <taxon>Lacertidae</taxon>
        <taxon>Podarcis</taxon>
    </lineage>
</organism>
<dbReference type="PROSITE" id="PS50041">
    <property type="entry name" value="C_TYPE_LECTIN_2"/>
    <property type="match status" value="1"/>
</dbReference>
<dbReference type="Pfam" id="PF00059">
    <property type="entry name" value="Lectin_C"/>
    <property type="match status" value="1"/>
</dbReference>
<keyword evidence="5" id="KW-0812">Transmembrane</keyword>
<evidence type="ECO:0000256" key="2">
    <source>
        <dbReference type="ARBA" id="ARBA00004613"/>
    </source>
</evidence>